<protein>
    <submittedName>
        <fullName evidence="12">Mechanosensitive ion channel protein</fullName>
    </submittedName>
</protein>
<dbReference type="RefSeq" id="WP_123101932.1">
    <property type="nucleotide sequence ID" value="NZ_CP127527.1"/>
</dbReference>
<keyword evidence="9" id="KW-0732">Signal</keyword>
<sequence>MTRFLLFIMTLAAMVAAHADVTDWLAAGNTLQSIQKGLAGRPTPEGLKQWLTQSAGIANNAQQCVAREQKNLDAIQQDLAVLGPVVTGEPPTLTTLRDHLQKQQQHVNSQLATCRLLTVQSTELKRRVQNEQDRIHTATLLHHGPNLFQGGAALLATLPFAYSSWQSWWRELGGRAALGRTSVHWGLGLGLAAFAIALGWQRRQRSRRPRPTMLRGHGAAWQAALDRYLPLFSGAGAAAAYLEIQGAPEQWPWALCIGILSYAAGAALLYLVLAPSHPLPRQLDWPPRISRSLLLELRGILLLVILNFLVDWVLLRMDLADVGGQMIRLLFHVAILMMLLRVLWNLGTVRPFAAWSSPRIVAGLVILATMLVEFSGYDALAAFLFRGITLTLLAIGLGLILNLLLRDGILRMSHNNGAWKQLLRRRLGLTAEQSLPGTRWLRGMLYFILWILVGAAILRAWGLSENGFGILWAQLSAGFTVGGFHLAPLRLLLALLMFLLLLNVNTWVQQRLGKHPLFMDHLASGERHSILTIIRYIGVIITLLVALGVAGINLSNLAIIAGALSVGIGFGLQNIVNNFVSGLILLFERPIRVGDWVAVGKTEGYVQRISIRYTLILTFDRTEVFVPNSELISGQVTNWTYSNSVLRLMIPVQVSQDSDVALVMRVLEEAGRSHPDVLQDDPRGIPPTALFLNVDENALRFTLRVYLEDGNKSFNVQTELRARMVESLRQHGIILAHQQQDVHLIPAREHPTPARQPEKPPGMPDPSGG</sequence>
<keyword evidence="3" id="KW-1003">Cell membrane</keyword>
<feature type="transmembrane region" description="Helical" evidence="8">
    <location>
        <begin position="182"/>
        <end position="200"/>
    </location>
</feature>
<evidence type="ECO:0000256" key="8">
    <source>
        <dbReference type="SAM" id="Phobius"/>
    </source>
</evidence>
<accession>A0A3M8RK08</accession>
<feature type="signal peptide" evidence="9">
    <location>
        <begin position="1"/>
        <end position="19"/>
    </location>
</feature>
<comment type="subcellular location">
    <subcellularLocation>
        <location evidence="1">Cell membrane</location>
        <topology evidence="1">Multi-pass membrane protein</topology>
    </subcellularLocation>
</comment>
<dbReference type="Gene3D" id="2.30.30.60">
    <property type="match status" value="1"/>
</dbReference>
<dbReference type="InterPro" id="IPR023408">
    <property type="entry name" value="MscS_beta-dom_sf"/>
</dbReference>
<dbReference type="Gene3D" id="1.10.287.1260">
    <property type="match status" value="1"/>
</dbReference>
<evidence type="ECO:0000256" key="7">
    <source>
        <dbReference type="SAM" id="MobiDB-lite"/>
    </source>
</evidence>
<evidence type="ECO:0000256" key="3">
    <source>
        <dbReference type="ARBA" id="ARBA00022475"/>
    </source>
</evidence>
<dbReference type="SUPFAM" id="SSF82861">
    <property type="entry name" value="Mechanosensitive channel protein MscS (YggB), transmembrane region"/>
    <property type="match status" value="1"/>
</dbReference>
<feature type="transmembrane region" description="Helical" evidence="8">
    <location>
        <begin position="383"/>
        <end position="405"/>
    </location>
</feature>
<evidence type="ECO:0000256" key="4">
    <source>
        <dbReference type="ARBA" id="ARBA00022692"/>
    </source>
</evidence>
<dbReference type="InterPro" id="IPR006685">
    <property type="entry name" value="MscS_channel_2nd"/>
</dbReference>
<feature type="transmembrane region" description="Helical" evidence="8">
    <location>
        <begin position="359"/>
        <end position="377"/>
    </location>
</feature>
<feature type="transmembrane region" description="Helical" evidence="8">
    <location>
        <begin position="529"/>
        <end position="552"/>
    </location>
</feature>
<evidence type="ECO:0000256" key="2">
    <source>
        <dbReference type="ARBA" id="ARBA00008017"/>
    </source>
</evidence>
<dbReference type="InterPro" id="IPR049278">
    <property type="entry name" value="MS_channel_C"/>
</dbReference>
<comment type="similarity">
    <text evidence="2">Belongs to the MscS (TC 1.A.23) family.</text>
</comment>
<comment type="caution">
    <text evidence="12">The sequence shown here is derived from an EMBL/GenBank/DDBJ whole genome shotgun (WGS) entry which is preliminary data.</text>
</comment>
<dbReference type="EMBL" id="RIZI01000116">
    <property type="protein sequence ID" value="RNF68731.1"/>
    <property type="molecule type" value="Genomic_DNA"/>
</dbReference>
<dbReference type="AlphaFoldDB" id="A0A3M8RK08"/>
<dbReference type="Gene3D" id="3.30.70.100">
    <property type="match status" value="1"/>
</dbReference>
<feature type="transmembrane region" description="Helical" evidence="8">
    <location>
        <begin position="228"/>
        <end position="244"/>
    </location>
</feature>
<dbReference type="OrthoDB" id="9784565at2"/>
<dbReference type="Pfam" id="PF21082">
    <property type="entry name" value="MS_channel_3rd"/>
    <property type="match status" value="1"/>
</dbReference>
<feature type="transmembrane region" description="Helical" evidence="8">
    <location>
        <begin position="444"/>
        <end position="464"/>
    </location>
</feature>
<dbReference type="GO" id="GO:0005886">
    <property type="term" value="C:plasma membrane"/>
    <property type="evidence" value="ECO:0007669"/>
    <property type="project" value="UniProtKB-SubCell"/>
</dbReference>
<dbReference type="PANTHER" id="PTHR30347:SF1">
    <property type="entry name" value="MECHANOSENSITIVE CHANNEL MSCK"/>
    <property type="match status" value="1"/>
</dbReference>
<organism evidence="12">
    <name type="scientific">Acidithiobacillus sulfuriphilus</name>
    <dbReference type="NCBI Taxonomy" id="1867749"/>
    <lineage>
        <taxon>Bacteria</taxon>
        <taxon>Pseudomonadati</taxon>
        <taxon>Pseudomonadota</taxon>
        <taxon>Acidithiobacillia</taxon>
        <taxon>Acidithiobacillales</taxon>
        <taxon>Acidithiobacillaceae</taxon>
        <taxon>Acidithiobacillus</taxon>
    </lineage>
</organism>
<feature type="domain" description="Mechanosensitive ion channel MscS" evidence="10">
    <location>
        <begin position="574"/>
        <end position="640"/>
    </location>
</feature>
<dbReference type="GO" id="GO:0008381">
    <property type="term" value="F:mechanosensitive monoatomic ion channel activity"/>
    <property type="evidence" value="ECO:0007669"/>
    <property type="project" value="UniProtKB-ARBA"/>
</dbReference>
<evidence type="ECO:0000259" key="10">
    <source>
        <dbReference type="Pfam" id="PF00924"/>
    </source>
</evidence>
<evidence type="ECO:0000259" key="11">
    <source>
        <dbReference type="Pfam" id="PF21082"/>
    </source>
</evidence>
<dbReference type="PANTHER" id="PTHR30347">
    <property type="entry name" value="POTASSIUM CHANNEL RELATED"/>
    <property type="match status" value="1"/>
</dbReference>
<dbReference type="SUPFAM" id="SSF50182">
    <property type="entry name" value="Sm-like ribonucleoproteins"/>
    <property type="match status" value="1"/>
</dbReference>
<dbReference type="InterPro" id="IPR010920">
    <property type="entry name" value="LSM_dom_sf"/>
</dbReference>
<evidence type="ECO:0000256" key="9">
    <source>
        <dbReference type="SAM" id="SignalP"/>
    </source>
</evidence>
<dbReference type="InterPro" id="IPR011066">
    <property type="entry name" value="MscS_channel_C_sf"/>
</dbReference>
<keyword evidence="4 8" id="KW-0812">Transmembrane</keyword>
<evidence type="ECO:0000256" key="1">
    <source>
        <dbReference type="ARBA" id="ARBA00004651"/>
    </source>
</evidence>
<feature type="chain" id="PRO_5018084729" evidence="9">
    <location>
        <begin position="20"/>
        <end position="769"/>
    </location>
</feature>
<dbReference type="Pfam" id="PF00924">
    <property type="entry name" value="MS_channel_2nd"/>
    <property type="match status" value="1"/>
</dbReference>
<dbReference type="InterPro" id="IPR011014">
    <property type="entry name" value="MscS_channel_TM-2"/>
</dbReference>
<feature type="domain" description="Mechanosensitive ion channel MscS C-terminal" evidence="11">
    <location>
        <begin position="650"/>
        <end position="734"/>
    </location>
</feature>
<gene>
    <name evidence="12" type="ORF">EC580_02650</name>
</gene>
<proteinExistence type="inferred from homology"/>
<evidence type="ECO:0000256" key="6">
    <source>
        <dbReference type="ARBA" id="ARBA00023136"/>
    </source>
</evidence>
<dbReference type="InterPro" id="IPR052702">
    <property type="entry name" value="MscS-like_channel"/>
</dbReference>
<feature type="transmembrane region" description="Helical" evidence="8">
    <location>
        <begin position="484"/>
        <end position="508"/>
    </location>
</feature>
<feature type="transmembrane region" description="Helical" evidence="8">
    <location>
        <begin position="293"/>
        <end position="315"/>
    </location>
</feature>
<name>A0A3M8RK08_9PROT</name>
<feature type="transmembrane region" description="Helical" evidence="8">
    <location>
        <begin position="558"/>
        <end position="587"/>
    </location>
</feature>
<evidence type="ECO:0000256" key="5">
    <source>
        <dbReference type="ARBA" id="ARBA00022989"/>
    </source>
</evidence>
<feature type="transmembrane region" description="Helical" evidence="8">
    <location>
        <begin position="250"/>
        <end position="273"/>
    </location>
</feature>
<feature type="compositionally biased region" description="Pro residues" evidence="7">
    <location>
        <begin position="759"/>
        <end position="769"/>
    </location>
</feature>
<evidence type="ECO:0000313" key="12">
    <source>
        <dbReference type="EMBL" id="RNF68731.1"/>
    </source>
</evidence>
<keyword evidence="6 8" id="KW-0472">Membrane</keyword>
<feature type="region of interest" description="Disordered" evidence="7">
    <location>
        <begin position="750"/>
        <end position="769"/>
    </location>
</feature>
<reference evidence="12" key="1">
    <citation type="submission" date="2018-10" db="EMBL/GenBank/DDBJ databases">
        <title>Acidithiobacillus sulfuriphilus sp. nov.: an extremely acidophilic sulfur-oxidizing chemolithotroph isolated from a neutral pH environment.</title>
        <authorList>
            <person name="Falagan C."/>
            <person name="Moya-Beltran A."/>
            <person name="Quatrini R."/>
            <person name="Johnson D.B."/>
        </authorList>
    </citation>
    <scope>NUCLEOTIDE SEQUENCE [LARGE SCALE GENOMIC DNA]</scope>
    <source>
        <strain evidence="12">CJ-2</strain>
    </source>
</reference>
<keyword evidence="5 8" id="KW-1133">Transmembrane helix</keyword>
<dbReference type="SUPFAM" id="SSF82689">
    <property type="entry name" value="Mechanosensitive channel protein MscS (YggB), C-terminal domain"/>
    <property type="match status" value="1"/>
</dbReference>
<feature type="transmembrane region" description="Helical" evidence="8">
    <location>
        <begin position="327"/>
        <end position="347"/>
    </location>
</feature>